<dbReference type="PANTHER" id="PTHR23355">
    <property type="entry name" value="RIBONUCLEASE"/>
    <property type="match status" value="1"/>
</dbReference>
<keyword evidence="5" id="KW-0378">Hydrolase</keyword>
<feature type="compositionally biased region" description="Basic and acidic residues" evidence="10">
    <location>
        <begin position="105"/>
        <end position="131"/>
    </location>
</feature>
<dbReference type="FunFam" id="2.40.50.700:FF:000003">
    <property type="entry name" value="DIS3-like exonuclease 2"/>
    <property type="match status" value="1"/>
</dbReference>
<keyword evidence="13" id="KW-1185">Reference proteome</keyword>
<sequence length="807" mass="92084">MKDRNRALNGDIVAVLLYDRDEWKIDNKELKYLEESSTPMKISQGSYIDSDVVIESEEIIDLTAVESENPFPNCDNGMLNNRSGKSVRRTILPEGTSETESSYLDVEKDLNQMENEEKCKSDNREEKKEGNNTKNMTQDKQTPQKNSKQTPQKRYTSLKDAMEMSSPVVKDLFQEKGQSSSAQKAEKLLLRTGKVVAIIEKKHTRACTGYIRLLPDKNPDRALFSPIDHRLPRILLPMSDCPPDFKERPNDHANTLYIARITDWPENSSMAFGRLARSLGEAGEIEPETEGILIENGVDYSEFPEEALESLPKGLPWSIPADEMSRRRDFRQQCVFTIDPSTARDLDDAVSVEQLEVGVHIADVSYFVQEDTVLDKIAASRSTSVYLVQKVIPMLPRLLCEQLCSLNPDEDRLTFSVVWKIKGNGEITEEWFGRSVIRSCVKLSYDHAQGFIEEPERDWTHEELPPITEGFSVQDIKNKVLILEKIAKKLRQKRFDSGALRLDQVKLQYSLDAQTGLPNGYWVYQQKDSNRLIEEFMLLANMAVAHKINSAYPEKALLRRHPPPQSKMADDLRSLWSYSDPNDEYSVARMQVLVSLCARPMQNAKYFCTGCLDDENLYHHYALNVPLYTHFTSPIRRYPDIIVHRLLSAALDYCHEPNKTPELIQKQADHCNDRKQASKRVQDLSSELYFAVFVKMAGPLEERGMVMAVHDKAFDVFVLKLGVSKRVYLDKLPLKHSSYMSEKKVPKLTLTWKAEADGTELVQDIQIFSHVDCVLLSGEVPLQWMAIIKRPQNPGAIPDLKEKAAVC</sequence>
<keyword evidence="6" id="KW-0269">Exonuclease</keyword>
<dbReference type="Gene3D" id="2.40.50.700">
    <property type="match status" value="1"/>
</dbReference>
<dbReference type="GO" id="GO:0006401">
    <property type="term" value="P:RNA catabolic process"/>
    <property type="evidence" value="ECO:0007669"/>
    <property type="project" value="UniProtKB-ARBA"/>
</dbReference>
<dbReference type="Proteomes" id="UP001634394">
    <property type="component" value="Unassembled WGS sequence"/>
</dbReference>
<dbReference type="GO" id="GO:0000175">
    <property type="term" value="F:3'-5'-RNA exonuclease activity"/>
    <property type="evidence" value="ECO:0007669"/>
    <property type="project" value="UniProtKB-ARBA"/>
</dbReference>
<dbReference type="InterPro" id="IPR050180">
    <property type="entry name" value="RNR_Ribonuclease"/>
</dbReference>
<keyword evidence="8" id="KW-0694">RNA-binding</keyword>
<dbReference type="InterPro" id="IPR041505">
    <property type="entry name" value="Dis3_CSD2"/>
</dbReference>
<dbReference type="SUPFAM" id="SSF50249">
    <property type="entry name" value="Nucleic acid-binding proteins"/>
    <property type="match status" value="2"/>
</dbReference>
<feature type="region of interest" description="Disordered" evidence="10">
    <location>
        <begin position="71"/>
        <end position="154"/>
    </location>
</feature>
<dbReference type="InterPro" id="IPR041093">
    <property type="entry name" value="Dis3l2-like_C"/>
</dbReference>
<dbReference type="GO" id="GO:0005737">
    <property type="term" value="C:cytoplasm"/>
    <property type="evidence" value="ECO:0007669"/>
    <property type="project" value="UniProtKB-SubCell"/>
</dbReference>
<dbReference type="InterPro" id="IPR012340">
    <property type="entry name" value="NA-bd_OB-fold"/>
</dbReference>
<evidence type="ECO:0000256" key="4">
    <source>
        <dbReference type="ARBA" id="ARBA00022723"/>
    </source>
</evidence>
<dbReference type="Pfam" id="PF00773">
    <property type="entry name" value="RNB"/>
    <property type="match status" value="1"/>
</dbReference>
<evidence type="ECO:0000313" key="13">
    <source>
        <dbReference type="Proteomes" id="UP001634394"/>
    </source>
</evidence>
<gene>
    <name evidence="12" type="ORF">ACJMK2_008193</name>
</gene>
<keyword evidence="7" id="KW-0460">Magnesium</keyword>
<evidence type="ECO:0000256" key="2">
    <source>
        <dbReference type="ARBA" id="ARBA00022490"/>
    </source>
</evidence>
<keyword evidence="3" id="KW-0540">Nuclease</keyword>
<feature type="domain" description="RNB" evidence="11">
    <location>
        <begin position="327"/>
        <end position="653"/>
    </location>
</feature>
<protein>
    <recommendedName>
        <fullName evidence="11">RNB domain-containing protein</fullName>
    </recommendedName>
</protein>
<organism evidence="12 13">
    <name type="scientific">Sinanodonta woodiana</name>
    <name type="common">Chinese pond mussel</name>
    <name type="synonym">Anodonta woodiana</name>
    <dbReference type="NCBI Taxonomy" id="1069815"/>
    <lineage>
        <taxon>Eukaryota</taxon>
        <taxon>Metazoa</taxon>
        <taxon>Spiralia</taxon>
        <taxon>Lophotrochozoa</taxon>
        <taxon>Mollusca</taxon>
        <taxon>Bivalvia</taxon>
        <taxon>Autobranchia</taxon>
        <taxon>Heteroconchia</taxon>
        <taxon>Palaeoheterodonta</taxon>
        <taxon>Unionida</taxon>
        <taxon>Unionoidea</taxon>
        <taxon>Unionidae</taxon>
        <taxon>Unioninae</taxon>
        <taxon>Sinanodonta</taxon>
    </lineage>
</organism>
<evidence type="ECO:0000256" key="6">
    <source>
        <dbReference type="ARBA" id="ARBA00022839"/>
    </source>
</evidence>
<evidence type="ECO:0000256" key="1">
    <source>
        <dbReference type="ARBA" id="ARBA00004496"/>
    </source>
</evidence>
<accession>A0ABD3VKT4</accession>
<comment type="subcellular location">
    <subcellularLocation>
        <location evidence="1">Cytoplasm</location>
    </subcellularLocation>
</comment>
<reference evidence="12 13" key="1">
    <citation type="submission" date="2024-11" db="EMBL/GenBank/DDBJ databases">
        <title>Chromosome-level genome assembly of the freshwater bivalve Anodonta woodiana.</title>
        <authorList>
            <person name="Chen X."/>
        </authorList>
    </citation>
    <scope>NUCLEOTIDE SEQUENCE [LARGE SCALE GENOMIC DNA]</scope>
    <source>
        <strain evidence="12">MN2024</strain>
        <tissue evidence="12">Gills</tissue>
    </source>
</reference>
<dbReference type="PROSITE" id="PS01175">
    <property type="entry name" value="RIBONUCLEASE_II"/>
    <property type="match status" value="1"/>
</dbReference>
<comment type="similarity">
    <text evidence="9">Belongs to the RNR ribonuclease family.</text>
</comment>
<dbReference type="PANTHER" id="PTHR23355:SF9">
    <property type="entry name" value="DIS3-LIKE EXONUCLEASE 2"/>
    <property type="match status" value="1"/>
</dbReference>
<evidence type="ECO:0000256" key="7">
    <source>
        <dbReference type="ARBA" id="ARBA00022842"/>
    </source>
</evidence>
<dbReference type="GO" id="GO:0046872">
    <property type="term" value="F:metal ion binding"/>
    <property type="evidence" value="ECO:0007669"/>
    <property type="project" value="UniProtKB-KW"/>
</dbReference>
<evidence type="ECO:0000256" key="3">
    <source>
        <dbReference type="ARBA" id="ARBA00022722"/>
    </source>
</evidence>
<comment type="caution">
    <text evidence="12">The sequence shown here is derived from an EMBL/GenBank/DDBJ whole genome shotgun (WGS) entry which is preliminary data.</text>
</comment>
<evidence type="ECO:0000256" key="9">
    <source>
        <dbReference type="RuleBase" id="RU003901"/>
    </source>
</evidence>
<evidence type="ECO:0000259" key="11">
    <source>
        <dbReference type="SMART" id="SM00955"/>
    </source>
</evidence>
<evidence type="ECO:0000256" key="5">
    <source>
        <dbReference type="ARBA" id="ARBA00022801"/>
    </source>
</evidence>
<dbReference type="InterPro" id="IPR022966">
    <property type="entry name" value="RNase_II/R_CS"/>
</dbReference>
<dbReference type="Gene3D" id="2.40.50.690">
    <property type="match status" value="1"/>
</dbReference>
<keyword evidence="2" id="KW-0963">Cytoplasm</keyword>
<evidence type="ECO:0000256" key="10">
    <source>
        <dbReference type="SAM" id="MobiDB-lite"/>
    </source>
</evidence>
<proteinExistence type="inferred from homology"/>
<dbReference type="InterPro" id="IPR001900">
    <property type="entry name" value="RNase_II/R"/>
</dbReference>
<dbReference type="GO" id="GO:0008266">
    <property type="term" value="F:poly(U) RNA binding"/>
    <property type="evidence" value="ECO:0007669"/>
    <property type="project" value="UniProtKB-ARBA"/>
</dbReference>
<feature type="compositionally biased region" description="Polar residues" evidence="10">
    <location>
        <begin position="132"/>
        <end position="154"/>
    </location>
</feature>
<dbReference type="Pfam" id="PF17849">
    <property type="entry name" value="OB_Dis3"/>
    <property type="match status" value="1"/>
</dbReference>
<evidence type="ECO:0000313" key="12">
    <source>
        <dbReference type="EMBL" id="KAL3862206.1"/>
    </source>
</evidence>
<dbReference type="SMART" id="SM00955">
    <property type="entry name" value="RNB"/>
    <property type="match status" value="1"/>
</dbReference>
<dbReference type="AlphaFoldDB" id="A0ABD3VKT4"/>
<dbReference type="Gene3D" id="2.40.50.140">
    <property type="entry name" value="Nucleic acid-binding proteins"/>
    <property type="match status" value="1"/>
</dbReference>
<name>A0ABD3VKT4_SINWO</name>
<evidence type="ECO:0000256" key="8">
    <source>
        <dbReference type="ARBA" id="ARBA00022884"/>
    </source>
</evidence>
<dbReference type="Pfam" id="PF17877">
    <property type="entry name" value="Dis3l2_C_term"/>
    <property type="match status" value="1"/>
</dbReference>
<dbReference type="EMBL" id="JBJQND010000011">
    <property type="protein sequence ID" value="KAL3862206.1"/>
    <property type="molecule type" value="Genomic_DNA"/>
</dbReference>
<keyword evidence="4" id="KW-0479">Metal-binding</keyword>